<feature type="compositionally biased region" description="Basic and acidic residues" evidence="1">
    <location>
        <begin position="30"/>
        <end position="62"/>
    </location>
</feature>
<reference evidence="2" key="1">
    <citation type="journal article" date="2020" name="Cell">
        <title>Large-Scale Comparative Analyses of Tick Genomes Elucidate Their Genetic Diversity and Vector Capacities.</title>
        <authorList>
            <consortium name="Tick Genome and Microbiome Consortium (TIGMIC)"/>
            <person name="Jia N."/>
            <person name="Wang J."/>
            <person name="Shi W."/>
            <person name="Du L."/>
            <person name="Sun Y."/>
            <person name="Zhan W."/>
            <person name="Jiang J.F."/>
            <person name="Wang Q."/>
            <person name="Zhang B."/>
            <person name="Ji P."/>
            <person name="Bell-Sakyi L."/>
            <person name="Cui X.M."/>
            <person name="Yuan T.T."/>
            <person name="Jiang B.G."/>
            <person name="Yang W.F."/>
            <person name="Lam T.T."/>
            <person name="Chang Q.C."/>
            <person name="Ding S.J."/>
            <person name="Wang X.J."/>
            <person name="Zhu J.G."/>
            <person name="Ruan X.D."/>
            <person name="Zhao L."/>
            <person name="Wei J.T."/>
            <person name="Ye R.Z."/>
            <person name="Que T.C."/>
            <person name="Du C.H."/>
            <person name="Zhou Y.H."/>
            <person name="Cheng J.X."/>
            <person name="Dai P.F."/>
            <person name="Guo W.B."/>
            <person name="Han X.H."/>
            <person name="Huang E.J."/>
            <person name="Li L.F."/>
            <person name="Wei W."/>
            <person name="Gao Y.C."/>
            <person name="Liu J.Z."/>
            <person name="Shao H.Z."/>
            <person name="Wang X."/>
            <person name="Wang C.C."/>
            <person name="Yang T.C."/>
            <person name="Huo Q.B."/>
            <person name="Li W."/>
            <person name="Chen H.Y."/>
            <person name="Chen S.E."/>
            <person name="Zhou L.G."/>
            <person name="Ni X.B."/>
            <person name="Tian J.H."/>
            <person name="Sheng Y."/>
            <person name="Liu T."/>
            <person name="Pan Y.S."/>
            <person name="Xia L.Y."/>
            <person name="Li J."/>
            <person name="Zhao F."/>
            <person name="Cao W.C."/>
        </authorList>
    </citation>
    <scope>NUCLEOTIDE SEQUENCE</scope>
    <source>
        <strain evidence="2">Rmic-2018</strain>
    </source>
</reference>
<name>A0A9J6E861_RHIMP</name>
<feature type="region of interest" description="Disordered" evidence="1">
    <location>
        <begin position="1"/>
        <end position="62"/>
    </location>
</feature>
<evidence type="ECO:0000256" key="1">
    <source>
        <dbReference type="SAM" id="MobiDB-lite"/>
    </source>
</evidence>
<proteinExistence type="predicted"/>
<gene>
    <name evidence="2" type="ORF">HPB51_006844</name>
</gene>
<feature type="region of interest" description="Disordered" evidence="1">
    <location>
        <begin position="248"/>
        <end position="275"/>
    </location>
</feature>
<dbReference type="Proteomes" id="UP000821866">
    <property type="component" value="Chromosome 3"/>
</dbReference>
<keyword evidence="3" id="KW-1185">Reference proteome</keyword>
<dbReference type="AlphaFoldDB" id="A0A9J6E861"/>
<accession>A0A9J6E861</accession>
<comment type="caution">
    <text evidence="2">The sequence shown here is derived from an EMBL/GenBank/DDBJ whole genome shotgun (WGS) entry which is preliminary data.</text>
</comment>
<feature type="region of interest" description="Disordered" evidence="1">
    <location>
        <begin position="357"/>
        <end position="392"/>
    </location>
</feature>
<feature type="compositionally biased region" description="Basic and acidic residues" evidence="1">
    <location>
        <begin position="252"/>
        <end position="263"/>
    </location>
</feature>
<feature type="region of interest" description="Disordered" evidence="1">
    <location>
        <begin position="105"/>
        <end position="142"/>
    </location>
</feature>
<protein>
    <submittedName>
        <fullName evidence="2">Uncharacterized protein</fullName>
    </submittedName>
</protein>
<dbReference type="VEuPathDB" id="VectorBase:LOC119165201"/>
<organism evidence="2 3">
    <name type="scientific">Rhipicephalus microplus</name>
    <name type="common">Cattle tick</name>
    <name type="synonym">Boophilus microplus</name>
    <dbReference type="NCBI Taxonomy" id="6941"/>
    <lineage>
        <taxon>Eukaryota</taxon>
        <taxon>Metazoa</taxon>
        <taxon>Ecdysozoa</taxon>
        <taxon>Arthropoda</taxon>
        <taxon>Chelicerata</taxon>
        <taxon>Arachnida</taxon>
        <taxon>Acari</taxon>
        <taxon>Parasitiformes</taxon>
        <taxon>Ixodida</taxon>
        <taxon>Ixodoidea</taxon>
        <taxon>Ixodidae</taxon>
        <taxon>Rhipicephalinae</taxon>
        <taxon>Rhipicephalus</taxon>
        <taxon>Boophilus</taxon>
    </lineage>
</organism>
<reference evidence="2" key="2">
    <citation type="submission" date="2021-09" db="EMBL/GenBank/DDBJ databases">
        <authorList>
            <person name="Jia N."/>
            <person name="Wang J."/>
            <person name="Shi W."/>
            <person name="Du L."/>
            <person name="Sun Y."/>
            <person name="Zhan W."/>
            <person name="Jiang J."/>
            <person name="Wang Q."/>
            <person name="Zhang B."/>
            <person name="Ji P."/>
            <person name="Sakyi L.B."/>
            <person name="Cui X."/>
            <person name="Yuan T."/>
            <person name="Jiang B."/>
            <person name="Yang W."/>
            <person name="Lam T.T.-Y."/>
            <person name="Chang Q."/>
            <person name="Ding S."/>
            <person name="Wang X."/>
            <person name="Zhu J."/>
            <person name="Ruan X."/>
            <person name="Zhao L."/>
            <person name="Wei J."/>
            <person name="Que T."/>
            <person name="Du C."/>
            <person name="Cheng J."/>
            <person name="Dai P."/>
            <person name="Han X."/>
            <person name="Huang E."/>
            <person name="Gao Y."/>
            <person name="Liu J."/>
            <person name="Shao H."/>
            <person name="Ye R."/>
            <person name="Li L."/>
            <person name="Wei W."/>
            <person name="Wang X."/>
            <person name="Wang C."/>
            <person name="Huo Q."/>
            <person name="Li W."/>
            <person name="Guo W."/>
            <person name="Chen H."/>
            <person name="Chen S."/>
            <person name="Zhou L."/>
            <person name="Zhou L."/>
            <person name="Ni X."/>
            <person name="Tian J."/>
            <person name="Zhou Y."/>
            <person name="Sheng Y."/>
            <person name="Liu T."/>
            <person name="Pan Y."/>
            <person name="Xia L."/>
            <person name="Li J."/>
            <person name="Zhao F."/>
            <person name="Cao W."/>
        </authorList>
    </citation>
    <scope>NUCLEOTIDE SEQUENCE</scope>
    <source>
        <strain evidence="2">Rmic-2018</strain>
        <tissue evidence="2">Larvae</tissue>
    </source>
</reference>
<evidence type="ECO:0000313" key="2">
    <source>
        <dbReference type="EMBL" id="KAH8030412.1"/>
    </source>
</evidence>
<evidence type="ECO:0000313" key="3">
    <source>
        <dbReference type="Proteomes" id="UP000821866"/>
    </source>
</evidence>
<dbReference type="EMBL" id="JABSTU010000005">
    <property type="protein sequence ID" value="KAH8030412.1"/>
    <property type="molecule type" value="Genomic_DNA"/>
</dbReference>
<sequence>MGRRRILRTPSEEREHQLRRKEMRRARIRAQTDEQRAIARAKHAELQRRRRREDPEVRQLEAAKHRARREIEAVRQREAEVRRLHRQNAAVVQHDVEAQRAKWREAQARRRRRQDPEARQLEAAKRRLRRQDAAVRQREAEARRRHRERAALRQRAALERVDFVCDVCSRPAELSPIRTSHVPMLTAQRPSKDVPSFMLCPSCQSDLRMGAIPPLTRSSAYPANPAGLCEYHSLCSSDYEDPQCLQRPARRLNSERNAKESKMSSEVPSNEMPEGYAVKPKYGRCRKKSNALVHSTSEVVEVHCEVAVDVELRSADAETSASGLESSVRPKVAHHGLSILELFLRLCDASTIPKDHVCPERQPTCSDPADDPGSLGAESQNTPINMSNPSMQ</sequence>
<feature type="compositionally biased region" description="Basic residues" evidence="1">
    <location>
        <begin position="17"/>
        <end position="28"/>
    </location>
</feature>
<feature type="compositionally biased region" description="Polar residues" evidence="1">
    <location>
        <begin position="377"/>
        <end position="392"/>
    </location>
</feature>